<sequence>MAYSQQFSDRLLQQVNETNARNLHLEALLAQRDDQLAHAQRTLAGQIGGSLPASFDFQLQLQKANERASNAEANLNNSISTFDKEYKKQQKQIRTLKNELEAARCSTSVTRAPASTEESSRIISLEKELEKNKYQLQNLKTAYAGLQRQLKAEQRENSRRQNLPRTNPAKAVSIGDDDQDDEEPEPPQIKQEPRTSISYGSSSMLSPPPPPQLSRPRTRSSQSSVPISRRNLTSSNMAVTLAHRPKVDSNTTRESSAILPTSNKRRRSTYGEDNLQENLEGVADSDRDDPAPSRKRTRGSRGSIWLTDSGPRDDDHEDLKRRLSFLGITSYDDQGRPGGFNARELDDCMPMLWERIRMIVNLWEEKTEAWKETIEDRVKMSKSKTPICVSSKLKIEGREHGNSKWREGCEGKYACRKCVEENVPCFTWTGEEFRLLPLHKMDRKYPDRKDHEIRFWLNEA</sequence>
<accession>A0AAI8YX40</accession>
<reference evidence="2" key="1">
    <citation type="submission" date="2023-11" db="EMBL/GenBank/DDBJ databases">
        <authorList>
            <person name="Alioto T."/>
            <person name="Alioto T."/>
            <person name="Gomez Garrido J."/>
        </authorList>
    </citation>
    <scope>NUCLEOTIDE SEQUENCE</scope>
</reference>
<name>A0AAI8YX40_9PEZI</name>
<dbReference type="Proteomes" id="UP001296104">
    <property type="component" value="Unassembled WGS sequence"/>
</dbReference>
<evidence type="ECO:0000313" key="2">
    <source>
        <dbReference type="EMBL" id="CAK3975624.1"/>
    </source>
</evidence>
<proteinExistence type="predicted"/>
<organism evidence="2 3">
    <name type="scientific">Lecanosticta acicola</name>
    <dbReference type="NCBI Taxonomy" id="111012"/>
    <lineage>
        <taxon>Eukaryota</taxon>
        <taxon>Fungi</taxon>
        <taxon>Dikarya</taxon>
        <taxon>Ascomycota</taxon>
        <taxon>Pezizomycotina</taxon>
        <taxon>Dothideomycetes</taxon>
        <taxon>Dothideomycetidae</taxon>
        <taxon>Mycosphaerellales</taxon>
        <taxon>Mycosphaerellaceae</taxon>
        <taxon>Lecanosticta</taxon>
    </lineage>
</organism>
<gene>
    <name evidence="2" type="ORF">LECACI_7A003673</name>
</gene>
<dbReference type="AlphaFoldDB" id="A0AAI8YX40"/>
<evidence type="ECO:0000256" key="1">
    <source>
        <dbReference type="SAM" id="MobiDB-lite"/>
    </source>
</evidence>
<dbReference type="EMBL" id="CAVMBE010000018">
    <property type="protein sequence ID" value="CAK3975624.1"/>
    <property type="molecule type" value="Genomic_DNA"/>
</dbReference>
<feature type="compositionally biased region" description="Low complexity" evidence="1">
    <location>
        <begin position="196"/>
        <end position="205"/>
    </location>
</feature>
<evidence type="ECO:0000313" key="3">
    <source>
        <dbReference type="Proteomes" id="UP001296104"/>
    </source>
</evidence>
<protein>
    <submittedName>
        <fullName evidence="2">Uncharacterized protein</fullName>
    </submittedName>
</protein>
<feature type="compositionally biased region" description="Polar residues" evidence="1">
    <location>
        <begin position="248"/>
        <end position="262"/>
    </location>
</feature>
<comment type="caution">
    <text evidence="2">The sequence shown here is derived from an EMBL/GenBank/DDBJ whole genome shotgun (WGS) entry which is preliminary data.</text>
</comment>
<keyword evidence="3" id="KW-1185">Reference proteome</keyword>
<feature type="compositionally biased region" description="Acidic residues" evidence="1">
    <location>
        <begin position="175"/>
        <end position="185"/>
    </location>
</feature>
<feature type="region of interest" description="Disordered" evidence="1">
    <location>
        <begin position="151"/>
        <end position="317"/>
    </location>
</feature>